<evidence type="ECO:0000313" key="4">
    <source>
        <dbReference type="Proteomes" id="UP000292927"/>
    </source>
</evidence>
<dbReference type="SUPFAM" id="SSF52266">
    <property type="entry name" value="SGNH hydrolase"/>
    <property type="match status" value="1"/>
</dbReference>
<evidence type="ECO:0000313" key="3">
    <source>
        <dbReference type="EMBL" id="RZT01030.1"/>
    </source>
</evidence>
<protein>
    <submittedName>
        <fullName evidence="3">GDSL-like lipase/acylhydrolase family protein</fullName>
    </submittedName>
</protein>
<dbReference type="GO" id="GO:0016787">
    <property type="term" value="F:hydrolase activity"/>
    <property type="evidence" value="ECO:0007669"/>
    <property type="project" value="UniProtKB-KW"/>
</dbReference>
<dbReference type="Gene3D" id="3.40.50.1110">
    <property type="entry name" value="SGNH hydrolase"/>
    <property type="match status" value="1"/>
</dbReference>
<accession>A0A4Q7PMB0</accession>
<feature type="compositionally biased region" description="Polar residues" evidence="1">
    <location>
        <begin position="42"/>
        <end position="52"/>
    </location>
</feature>
<comment type="caution">
    <text evidence="3">The sequence shown here is derived from an EMBL/GenBank/DDBJ whole genome shotgun (WGS) entry which is preliminary data.</text>
</comment>
<dbReference type="InterPro" id="IPR036514">
    <property type="entry name" value="SGNH_hydro_sf"/>
</dbReference>
<gene>
    <name evidence="3" type="ORF">EV209_1468</name>
</gene>
<keyword evidence="3" id="KW-0378">Hydrolase</keyword>
<dbReference type="PROSITE" id="PS51257">
    <property type="entry name" value="PROKAR_LIPOPROTEIN"/>
    <property type="match status" value="1"/>
</dbReference>
<dbReference type="Pfam" id="PF13472">
    <property type="entry name" value="Lipase_GDSL_2"/>
    <property type="match status" value="1"/>
</dbReference>
<sequence length="307" mass="34576">MKKKIRLSRQMLILAALALCLIILGCVIFLASRWTEEAGIQPDSTDASSTLSDYEEETTEPTEETVNYSVTPDPTAFTEPEEAHLETMPDLSARQKSVIVPEGPDAGASYFDDAVFIGDSRTEGFRMHSGISATKADFLTKVGMSVDWVCSENENRWLEVPGEDQKMSVITALGRKQYKKIYISLGINETGWMTDEEFTSLYRNFLERIRQIQPDAEIYLQGIIHVTQARSDDGVNTNARVNEMNCLIMDLAAETGAHYLDLNEVMTNENGHLFAYGAAKDGVHMTKSFYEVWYLYLRHHTAERSKS</sequence>
<evidence type="ECO:0000259" key="2">
    <source>
        <dbReference type="Pfam" id="PF13472"/>
    </source>
</evidence>
<evidence type="ECO:0000256" key="1">
    <source>
        <dbReference type="SAM" id="MobiDB-lite"/>
    </source>
</evidence>
<keyword evidence="4" id="KW-1185">Reference proteome</keyword>
<proteinExistence type="predicted"/>
<dbReference type="RefSeq" id="WP_130434557.1">
    <property type="nucleotide sequence ID" value="NZ_SGXF01000002.1"/>
</dbReference>
<name>A0A4Q7PMB0_9FIRM</name>
<dbReference type="OrthoDB" id="1650541at2"/>
<feature type="domain" description="SGNH hydrolase-type esterase" evidence="2">
    <location>
        <begin position="116"/>
        <end position="291"/>
    </location>
</feature>
<feature type="region of interest" description="Disordered" evidence="1">
    <location>
        <begin position="40"/>
        <end position="74"/>
    </location>
</feature>
<dbReference type="Proteomes" id="UP000292927">
    <property type="component" value="Unassembled WGS sequence"/>
</dbReference>
<feature type="compositionally biased region" description="Acidic residues" evidence="1">
    <location>
        <begin position="53"/>
        <end position="63"/>
    </location>
</feature>
<dbReference type="AlphaFoldDB" id="A0A4Q7PMB0"/>
<reference evidence="3 4" key="1">
    <citation type="submission" date="2019-02" db="EMBL/GenBank/DDBJ databases">
        <title>Genomic Encyclopedia of Type Strains, Phase IV (KMG-IV): sequencing the most valuable type-strain genomes for metagenomic binning, comparative biology and taxonomic classification.</title>
        <authorList>
            <person name="Goeker M."/>
        </authorList>
    </citation>
    <scope>NUCLEOTIDE SEQUENCE [LARGE SCALE GENOMIC DNA]</scope>
    <source>
        <strain evidence="3 4">DSM 29486</strain>
    </source>
</reference>
<dbReference type="EMBL" id="SGXF01000002">
    <property type="protein sequence ID" value="RZT01030.1"/>
    <property type="molecule type" value="Genomic_DNA"/>
</dbReference>
<dbReference type="InterPro" id="IPR013830">
    <property type="entry name" value="SGNH_hydro"/>
</dbReference>
<organism evidence="3 4">
    <name type="scientific">Cuneatibacter caecimuris</name>
    <dbReference type="NCBI Taxonomy" id="1796618"/>
    <lineage>
        <taxon>Bacteria</taxon>
        <taxon>Bacillati</taxon>
        <taxon>Bacillota</taxon>
        <taxon>Clostridia</taxon>
        <taxon>Lachnospirales</taxon>
        <taxon>Lachnospiraceae</taxon>
        <taxon>Cuneatibacter</taxon>
    </lineage>
</organism>